<organism evidence="1">
    <name type="scientific">Anguilla anguilla</name>
    <name type="common">European freshwater eel</name>
    <name type="synonym">Muraena anguilla</name>
    <dbReference type="NCBI Taxonomy" id="7936"/>
    <lineage>
        <taxon>Eukaryota</taxon>
        <taxon>Metazoa</taxon>
        <taxon>Chordata</taxon>
        <taxon>Craniata</taxon>
        <taxon>Vertebrata</taxon>
        <taxon>Euteleostomi</taxon>
        <taxon>Actinopterygii</taxon>
        <taxon>Neopterygii</taxon>
        <taxon>Teleostei</taxon>
        <taxon>Anguilliformes</taxon>
        <taxon>Anguillidae</taxon>
        <taxon>Anguilla</taxon>
    </lineage>
</organism>
<reference evidence="1" key="1">
    <citation type="submission" date="2014-11" db="EMBL/GenBank/DDBJ databases">
        <authorList>
            <person name="Amaro Gonzalez C."/>
        </authorList>
    </citation>
    <scope>NUCLEOTIDE SEQUENCE</scope>
</reference>
<sequence>MIYTYTLTHLFINNERVISNRRYRPLTSHTSVWGY</sequence>
<name>A0A0E9PQ70_ANGAN</name>
<reference evidence="1" key="2">
    <citation type="journal article" date="2015" name="Fish Shellfish Immunol.">
        <title>Early steps in the European eel (Anguilla anguilla)-Vibrio vulnificus interaction in the gills: Role of the RtxA13 toxin.</title>
        <authorList>
            <person name="Callol A."/>
            <person name="Pajuelo D."/>
            <person name="Ebbesson L."/>
            <person name="Teles M."/>
            <person name="MacKenzie S."/>
            <person name="Amaro C."/>
        </authorList>
    </citation>
    <scope>NUCLEOTIDE SEQUENCE</scope>
</reference>
<accession>A0A0E9PQ70</accession>
<dbReference type="EMBL" id="GBXM01102150">
    <property type="protein sequence ID" value="JAH06427.1"/>
    <property type="molecule type" value="Transcribed_RNA"/>
</dbReference>
<proteinExistence type="predicted"/>
<protein>
    <submittedName>
        <fullName evidence="1">Uncharacterized protein</fullName>
    </submittedName>
</protein>
<dbReference type="AlphaFoldDB" id="A0A0E9PQ70"/>
<evidence type="ECO:0000313" key="1">
    <source>
        <dbReference type="EMBL" id="JAH06427.1"/>
    </source>
</evidence>